<dbReference type="OrthoDB" id="2321256at2"/>
<dbReference type="PATRIC" id="fig|1221538.3.peg.521"/>
<accession>W9EH28</accession>
<dbReference type="AlphaFoldDB" id="W9EH28"/>
<comment type="caution">
    <text evidence="1">The sequence shown here is derived from an EMBL/GenBank/DDBJ whole genome shotgun (WGS) entry which is preliminary data.</text>
</comment>
<dbReference type="Proteomes" id="UP000019474">
    <property type="component" value="Unassembled WGS sequence"/>
</dbReference>
<dbReference type="EMBL" id="ALXG01000023">
    <property type="protein sequence ID" value="ETO40566.1"/>
    <property type="molecule type" value="Genomic_DNA"/>
</dbReference>
<keyword evidence="2" id="KW-1185">Reference proteome</keyword>
<proteinExistence type="predicted"/>
<evidence type="ECO:0000313" key="1">
    <source>
        <dbReference type="EMBL" id="ETO40566.1"/>
    </source>
</evidence>
<sequence length="147" mass="17226">MPELNIKLITADQAMSMLRDRHAKRNERFPQLVVAGSYILPDYFLTRKREAFKIRRHTFLKKKPRSYVAFDSENGQTLWLRNFNSLSEAMFWLNTGLKPGDSDSKNSFNKWKESHHAAIESLKDELRSLSKPKKKEITKAVKTKKNN</sequence>
<name>W9EH28_9LACO</name>
<gene>
    <name evidence="1" type="ORF">B808_515</name>
</gene>
<evidence type="ECO:0000313" key="2">
    <source>
        <dbReference type="Proteomes" id="UP000019474"/>
    </source>
</evidence>
<reference evidence="1 2" key="1">
    <citation type="submission" date="2012-08" db="EMBL/GenBank/DDBJ databases">
        <title>Genome sequencing of Lactobacillus florum 8D.</title>
        <authorList>
            <person name="Kim E.B."/>
            <person name="Marco M.L."/>
        </authorList>
    </citation>
    <scope>NUCLEOTIDE SEQUENCE [LARGE SCALE GENOMIC DNA]</scope>
    <source>
        <strain evidence="1 2">8D</strain>
    </source>
</reference>
<protein>
    <submittedName>
        <fullName evidence="1">Uncharacterized protein</fullName>
    </submittedName>
</protein>
<dbReference type="RefSeq" id="WP_009167039.1">
    <property type="nucleotide sequence ID" value="NZ_ALXG01000023.1"/>
</dbReference>
<organism evidence="1 2">
    <name type="scientific">Fructilactobacillus florum 8D</name>
    <dbReference type="NCBI Taxonomy" id="1221538"/>
    <lineage>
        <taxon>Bacteria</taxon>
        <taxon>Bacillati</taxon>
        <taxon>Bacillota</taxon>
        <taxon>Bacilli</taxon>
        <taxon>Lactobacillales</taxon>
        <taxon>Lactobacillaceae</taxon>
        <taxon>Fructilactobacillus</taxon>
    </lineage>
</organism>